<protein>
    <submittedName>
        <fullName evidence="2">Putative ATP-binding protein</fullName>
    </submittedName>
</protein>
<dbReference type="AlphaFoldDB" id="A0A0E3SS30"/>
<dbReference type="InterPro" id="IPR051162">
    <property type="entry name" value="T4SS_component"/>
</dbReference>
<dbReference type="InterPro" id="IPR027417">
    <property type="entry name" value="P-loop_NTPase"/>
</dbReference>
<dbReference type="PANTHER" id="PTHR30121:SF11">
    <property type="entry name" value="AAA+ ATPASE DOMAIN-CONTAINING PROTEIN"/>
    <property type="match status" value="1"/>
</dbReference>
<dbReference type="Gene3D" id="3.40.50.300">
    <property type="entry name" value="P-loop containing nucleotide triphosphate hydrolases"/>
    <property type="match status" value="2"/>
</dbReference>
<reference evidence="2 3" key="1">
    <citation type="submission" date="2014-07" db="EMBL/GenBank/DDBJ databases">
        <title>Methanogenic archaea and the global carbon cycle.</title>
        <authorList>
            <person name="Henriksen J.R."/>
            <person name="Luke J."/>
            <person name="Reinhart S."/>
            <person name="Benedict M.N."/>
            <person name="Youngblut N.D."/>
            <person name="Metcalf M.E."/>
            <person name="Whitaker R.J."/>
            <person name="Metcalf W.W."/>
        </authorList>
    </citation>
    <scope>NUCLEOTIDE SEQUENCE [LARGE SCALE GENOMIC DNA]</scope>
    <source>
        <strain evidence="2 3">MM1</strain>
    </source>
</reference>
<proteinExistence type="predicted"/>
<gene>
    <name evidence="2" type="ORF">MCMEM_1190</name>
</gene>
<dbReference type="EMBL" id="CP009518">
    <property type="protein sequence ID" value="AKB85243.1"/>
    <property type="molecule type" value="Genomic_DNA"/>
</dbReference>
<dbReference type="HOGENOM" id="CLU_010928_0_0_2"/>
<keyword evidence="3" id="KW-1185">Reference proteome</keyword>
<name>A0A0E3SS30_METMT</name>
<evidence type="ECO:0000259" key="1">
    <source>
        <dbReference type="Pfam" id="PF01935"/>
    </source>
</evidence>
<dbReference type="InterPro" id="IPR002789">
    <property type="entry name" value="HerA_central"/>
</dbReference>
<organism evidence="2 3">
    <name type="scientific">Methanococcoides methylutens MM1</name>
    <dbReference type="NCBI Taxonomy" id="1434104"/>
    <lineage>
        <taxon>Archaea</taxon>
        <taxon>Methanobacteriati</taxon>
        <taxon>Methanobacteriota</taxon>
        <taxon>Stenosarchaea group</taxon>
        <taxon>Methanomicrobia</taxon>
        <taxon>Methanosarcinales</taxon>
        <taxon>Methanosarcinaceae</taxon>
        <taxon>Methanococcoides</taxon>
    </lineage>
</organism>
<dbReference type="KEGG" id="mmet:MCMEM_1190"/>
<keyword evidence="2" id="KW-0067">ATP-binding</keyword>
<sequence>MFSSWVVSVSVYGIISAIDSSNKLRLKWNVGENKLHNQKIPFSAQNIDPTKTYHFSTDHISYLEKGFVDDLDGTIDASQLEIKTFENVRILKIIGLTDFWKINANQKKTIHGLMSYLLSGLHEGNIPVLFGISGRPDNIEIFMGTFGSDVSRVEGNIITLKKTLNAFFEGISIKMQQFDDFNNLIKEFKQSGIVVSSPSYSGKISNQSPLDVTPQSKKNLELMGSSTEIDELLRGMYGENFCYLIYAIPVSNKEITAYNNMILKELRFLQESMLSHSATQNIRSPLGQTYEELLNNYLRSIKTAKRTGLWNSSIFLFTQSPETMNNLKAISKAVFGSNRTMNDRVQTLSLTGKLTKNGLIMNPPPTSPGQLQHPYAYMNTLNSNDLGVFINLPSQEMPGFSIKPYGRFKVSKQDTDDINITIGEILDRREKTHNCYKIPVGNLNKHGLIVGTTGSGKTNTLFFLLKDLWKKNKIPFLVIEPAKTEYRSLLFSEELKNDLKVFTLGDENTFPFRINPFEILDGVTVQTHIDLLKSVFNASFYMWGPLPHVLEQCLHEIYIDRGWNLASNTNRLGLHNGANPTLTDLYNKVDDVVDKLGYGKETTMEIKGSLKTRIDSMRIGGKGLMLDTRRTMPFETFLNKPTILELESLGDDDEKCFVMGLILTRMYEYYISKGTTEKVDLKHITVIEEAHRLLGTSQNDNPYVGNTRGKSVETFTNILAEIRAYGEGILISEQIPTKLAPDILKNTNLKIMHRIVAEDDRKAMSATMNILEQEALMVTTFSPGYAAVYSEGDTGAYYVKVPYSKIKATSSENKDYLIKNAMLDPIQDKKTLAPYEGCAKYCSNICQYKNLGRNVSRKRLFLPKIPYLILAMLDDAPSLPEILAQMAESGREEGELSKNAVGIGICALVHGLEYFFDQVSLRYQWSFEDREKIQSILLDFTIEMLKEYHKDPQQFSYESLDQEKMKEFNEYYQQICTGKQPTNLCGKICTENTCLYRYYLSKMLNDEEYKRRSIQLFDENDHLQWKQFYQKMIRELILPDISDDLIQKLGLCCILQTGFSKDISPLKIKILIENIIADYPDSTPDEENLI</sequence>
<dbReference type="PATRIC" id="fig|1434104.5.peg.1307"/>
<dbReference type="STRING" id="1434104.MCMEM_1190"/>
<accession>A0A0E3SS30</accession>
<keyword evidence="2" id="KW-0547">Nucleotide-binding</keyword>
<evidence type="ECO:0000313" key="2">
    <source>
        <dbReference type="EMBL" id="AKB85243.1"/>
    </source>
</evidence>
<feature type="domain" description="Helicase HerA central" evidence="1">
    <location>
        <begin position="421"/>
        <end position="519"/>
    </location>
</feature>
<dbReference type="GO" id="GO:0005524">
    <property type="term" value="F:ATP binding"/>
    <property type="evidence" value="ECO:0007669"/>
    <property type="project" value="UniProtKB-KW"/>
</dbReference>
<dbReference type="Proteomes" id="UP000033048">
    <property type="component" value="Chromosome"/>
</dbReference>
<evidence type="ECO:0000313" key="3">
    <source>
        <dbReference type="Proteomes" id="UP000033048"/>
    </source>
</evidence>
<dbReference type="PANTHER" id="PTHR30121">
    <property type="entry name" value="UNCHARACTERIZED PROTEIN YJGR-RELATED"/>
    <property type="match status" value="1"/>
</dbReference>
<dbReference type="Pfam" id="PF01935">
    <property type="entry name" value="DUF87"/>
    <property type="match status" value="1"/>
</dbReference>
<dbReference type="SUPFAM" id="SSF52540">
    <property type="entry name" value="P-loop containing nucleoside triphosphate hydrolases"/>
    <property type="match status" value="1"/>
</dbReference>